<keyword evidence="13" id="KW-1185">Reference proteome</keyword>
<feature type="domain" description="Dihydroprymidine dehydrogenase" evidence="11">
    <location>
        <begin position="39"/>
        <end position="145"/>
    </location>
</feature>
<dbReference type="InterPro" id="IPR036188">
    <property type="entry name" value="FAD/NAD-bd_sf"/>
</dbReference>
<evidence type="ECO:0000256" key="9">
    <source>
        <dbReference type="SAM" id="MobiDB-lite"/>
    </source>
</evidence>
<evidence type="ECO:0000256" key="3">
    <source>
        <dbReference type="ARBA" id="ARBA00032722"/>
    </source>
</evidence>
<dbReference type="Proteomes" id="UP000253420">
    <property type="component" value="Unassembled WGS sequence"/>
</dbReference>
<dbReference type="Gene3D" id="1.10.1060.10">
    <property type="entry name" value="Alpha-helical ferredoxin"/>
    <property type="match status" value="1"/>
</dbReference>
<evidence type="ECO:0000256" key="4">
    <source>
        <dbReference type="ARBA" id="ARBA00047685"/>
    </source>
</evidence>
<dbReference type="SUPFAM" id="SSF46548">
    <property type="entry name" value="alpha-helical ferredoxin"/>
    <property type="match status" value="1"/>
</dbReference>
<evidence type="ECO:0000313" key="13">
    <source>
        <dbReference type="Proteomes" id="UP000253420"/>
    </source>
</evidence>
<reference evidence="12 13" key="1">
    <citation type="submission" date="2018-07" db="EMBL/GenBank/DDBJ databases">
        <title>The draft genome of Phyllobacterium salinisoli.</title>
        <authorList>
            <person name="Liu L."/>
            <person name="Li L."/>
            <person name="Zhang X."/>
            <person name="Liang L."/>
        </authorList>
    </citation>
    <scope>NUCLEOTIDE SEQUENCE [LARGE SCALE GENOMIC DNA]</scope>
    <source>
        <strain evidence="12 13">LLAN61</strain>
    </source>
</reference>
<evidence type="ECO:0000256" key="2">
    <source>
        <dbReference type="ARBA" id="ARBA00030119"/>
    </source>
</evidence>
<dbReference type="GO" id="GO:0051536">
    <property type="term" value="F:iron-sulfur cluster binding"/>
    <property type="evidence" value="ECO:0007669"/>
    <property type="project" value="InterPro"/>
</dbReference>
<dbReference type="PANTHER" id="PTHR43073">
    <property type="entry name" value="DIHYDROPYRIMIDINE DEHYDROGENASE [NADP(+)]"/>
    <property type="match status" value="1"/>
</dbReference>
<dbReference type="AlphaFoldDB" id="A0A368K666"/>
<dbReference type="InterPro" id="IPR028261">
    <property type="entry name" value="DPD_II"/>
</dbReference>
<evidence type="ECO:0000256" key="8">
    <source>
        <dbReference type="ARBA" id="ARBA00049728"/>
    </source>
</evidence>
<comment type="subunit">
    <text evidence="7">Heterotetramer of 2 PreA and 2 PreT subunits.</text>
</comment>
<proteinExistence type="predicted"/>
<organism evidence="12 13">
    <name type="scientific">Phyllobacterium salinisoli</name>
    <dbReference type="NCBI Taxonomy" id="1899321"/>
    <lineage>
        <taxon>Bacteria</taxon>
        <taxon>Pseudomonadati</taxon>
        <taxon>Pseudomonadota</taxon>
        <taxon>Alphaproteobacteria</taxon>
        <taxon>Hyphomicrobiales</taxon>
        <taxon>Phyllobacteriaceae</taxon>
        <taxon>Phyllobacterium</taxon>
    </lineage>
</organism>
<comment type="caution">
    <text evidence="12">The sequence shown here is derived from an EMBL/GenBank/DDBJ whole genome shotgun (WGS) entry which is preliminary data.</text>
</comment>
<dbReference type="Gene3D" id="3.50.50.60">
    <property type="entry name" value="FAD/NAD(P)-binding domain"/>
    <property type="match status" value="2"/>
</dbReference>
<evidence type="ECO:0000256" key="6">
    <source>
        <dbReference type="ARBA" id="ARBA00049578"/>
    </source>
</evidence>
<dbReference type="PANTHER" id="PTHR43073:SF2">
    <property type="entry name" value="DIHYDROPYRIMIDINE DEHYDROGENASE [NADP(+)]"/>
    <property type="match status" value="1"/>
</dbReference>
<dbReference type="PRINTS" id="PR00469">
    <property type="entry name" value="PNDRDTASEII"/>
</dbReference>
<evidence type="ECO:0000256" key="5">
    <source>
        <dbReference type="ARBA" id="ARBA00048792"/>
    </source>
</evidence>
<dbReference type="GO" id="GO:0004159">
    <property type="term" value="F:dihydropyrimidine dehydrogenase (NAD+) activity"/>
    <property type="evidence" value="ECO:0007669"/>
    <property type="project" value="UniProtKB-EC"/>
</dbReference>
<gene>
    <name evidence="12" type="ORF">DUT91_04395</name>
</gene>
<evidence type="ECO:0000256" key="7">
    <source>
        <dbReference type="ARBA" id="ARBA00049714"/>
    </source>
</evidence>
<feature type="region of interest" description="Disordered" evidence="9">
    <location>
        <begin position="480"/>
        <end position="504"/>
    </location>
</feature>
<protein>
    <recommendedName>
        <fullName evidence="8">dihydrouracil dehydrogenase (NAD(+))</fullName>
        <ecNumber evidence="8">1.3.1.1</ecNumber>
    </recommendedName>
    <alternativeName>
        <fullName evidence="3">Dihydrothymine dehydrogenase</fullName>
    </alternativeName>
    <alternativeName>
        <fullName evidence="2">Dihydrouracil dehydrogenase</fullName>
    </alternativeName>
</protein>
<dbReference type="OrthoDB" id="9803192at2"/>
<comment type="function">
    <text evidence="6">Involved in pyrimidine base degradation. Catalyzes physiologically the reduction of uracil to 5,6-dihydrouracil (DHU) by using NADH as a specific cosubstrate. It also catalyzes the reverse reaction and the reduction of thymine to 5,6-dihydrothymine (DHT).</text>
</comment>
<evidence type="ECO:0000259" key="10">
    <source>
        <dbReference type="Pfam" id="PF07992"/>
    </source>
</evidence>
<sequence>MASTEPASTAPVTPGAAFETEAPNIRAGRLDPAAYIDVFDDLHPPLTRHEAFVEADRCYFCYDAPCMDACPTGIDIPLFIRQIAADNPTGSAKTILAENILGGMCARVCPTETLCEQACVREMAEGKPVKIGLLQRYATDHLMAEGGHPFTRAAPTGKHVAVVGAGPAGLSAAHRLAKHGHDVTIFEARPKGGGLNEYGIAAYKTVDDFAQRELDFILQIGGITIENGKTLGRDISIEALNAGYDAVFLGMGLPDVNDLGLEGEDAEGCIDAVEYIAALRQSDNLSTLPVGRDVVVIGGGMTAIDIAIQIKLLGAENVTIAYRRGRESMNASAYEQELAQTHGVVIRHWLQPKAVKRNEAGAICGIELEYTAQPDGKLVGTGETLTLPADQVFKAIGQAFTAHPLAGSGIGLAKGRISVDAERRTSIDGIWAGGDCVAGGQDLTVASVQDGKLAAESIHRALMRIPDRMDGFAEAVLAGGGAGQASQMPHQSPSADPSAPPQAR</sequence>
<dbReference type="InterPro" id="IPR009051">
    <property type="entry name" value="Helical_ferredxn"/>
</dbReference>
<name>A0A368K666_9HYPH</name>
<dbReference type="RefSeq" id="WP_114439168.1">
    <property type="nucleotide sequence ID" value="NZ_QOZG01000002.1"/>
</dbReference>
<dbReference type="InterPro" id="IPR023753">
    <property type="entry name" value="FAD/NAD-binding_dom"/>
</dbReference>
<dbReference type="SUPFAM" id="SSF51971">
    <property type="entry name" value="Nucleotide-binding domain"/>
    <property type="match status" value="2"/>
</dbReference>
<comment type="catalytic activity">
    <reaction evidence="5">
        <text>5,6-dihydrouracil + NAD(+) = uracil + NADH + H(+)</text>
        <dbReference type="Rhea" id="RHEA:20189"/>
        <dbReference type="ChEBI" id="CHEBI:15378"/>
        <dbReference type="ChEBI" id="CHEBI:15901"/>
        <dbReference type="ChEBI" id="CHEBI:17568"/>
        <dbReference type="ChEBI" id="CHEBI:57540"/>
        <dbReference type="ChEBI" id="CHEBI:57945"/>
        <dbReference type="EC" id="1.3.1.1"/>
    </reaction>
</comment>
<evidence type="ECO:0000256" key="1">
    <source>
        <dbReference type="ARBA" id="ARBA00023002"/>
    </source>
</evidence>
<evidence type="ECO:0000313" key="12">
    <source>
        <dbReference type="EMBL" id="RCS24721.1"/>
    </source>
</evidence>
<comment type="catalytic activity">
    <reaction evidence="4">
        <text>5,6-dihydrothymine + NAD(+) = thymine + NADH + H(+)</text>
        <dbReference type="Rhea" id="RHEA:28791"/>
        <dbReference type="ChEBI" id="CHEBI:15378"/>
        <dbReference type="ChEBI" id="CHEBI:17821"/>
        <dbReference type="ChEBI" id="CHEBI:27468"/>
        <dbReference type="ChEBI" id="CHEBI:57540"/>
        <dbReference type="ChEBI" id="CHEBI:57945"/>
        <dbReference type="EC" id="1.3.1.1"/>
    </reaction>
</comment>
<keyword evidence="1" id="KW-0560">Oxidoreductase</keyword>
<dbReference type="PRINTS" id="PR00368">
    <property type="entry name" value="FADPNR"/>
</dbReference>
<dbReference type="Pfam" id="PF14691">
    <property type="entry name" value="Fer4_20"/>
    <property type="match status" value="1"/>
</dbReference>
<dbReference type="Pfam" id="PF07992">
    <property type="entry name" value="Pyr_redox_2"/>
    <property type="match status" value="1"/>
</dbReference>
<dbReference type="EMBL" id="QOZG01000002">
    <property type="protein sequence ID" value="RCS24721.1"/>
    <property type="molecule type" value="Genomic_DNA"/>
</dbReference>
<feature type="domain" description="FAD/NAD(P)-binding" evidence="10">
    <location>
        <begin position="159"/>
        <end position="451"/>
    </location>
</feature>
<dbReference type="EC" id="1.3.1.1" evidence="8"/>
<accession>A0A368K666</accession>
<evidence type="ECO:0000259" key="11">
    <source>
        <dbReference type="Pfam" id="PF14691"/>
    </source>
</evidence>